<dbReference type="EMBL" id="HBHW01002174">
    <property type="protein sequence ID" value="CAE0033863.1"/>
    <property type="molecule type" value="Transcribed_RNA"/>
</dbReference>
<dbReference type="PROSITE" id="PS50294">
    <property type="entry name" value="WD_REPEATS_REGION"/>
    <property type="match status" value="1"/>
</dbReference>
<evidence type="ECO:0000256" key="3">
    <source>
        <dbReference type="PROSITE-ProRule" id="PRU00221"/>
    </source>
</evidence>
<dbReference type="PANTHER" id="PTHR22847">
    <property type="entry name" value="WD40 REPEAT PROTEIN"/>
    <property type="match status" value="1"/>
</dbReference>
<dbReference type="Pfam" id="PF00400">
    <property type="entry name" value="WD40"/>
    <property type="match status" value="1"/>
</dbReference>
<gene>
    <name evidence="4" type="ORF">RMAR00112_LOCUS1804</name>
</gene>
<dbReference type="InterPro" id="IPR001680">
    <property type="entry name" value="WD40_rpt"/>
</dbReference>
<keyword evidence="2" id="KW-0677">Repeat</keyword>
<protein>
    <recommendedName>
        <fullName evidence="5">Anaphase-promoting complex subunit 4 WD40 domain-containing protein</fullName>
    </recommendedName>
</protein>
<proteinExistence type="predicted"/>
<dbReference type="SUPFAM" id="SSF50978">
    <property type="entry name" value="WD40 repeat-like"/>
    <property type="match status" value="1"/>
</dbReference>
<dbReference type="InterPro" id="IPR019775">
    <property type="entry name" value="WD40_repeat_CS"/>
</dbReference>
<name>A0A7S2ZBH1_9RHOD</name>
<dbReference type="InterPro" id="IPR036322">
    <property type="entry name" value="WD40_repeat_dom_sf"/>
</dbReference>
<dbReference type="PROSITE" id="PS50082">
    <property type="entry name" value="WD_REPEATS_2"/>
    <property type="match status" value="1"/>
</dbReference>
<evidence type="ECO:0008006" key="5">
    <source>
        <dbReference type="Google" id="ProtNLM"/>
    </source>
</evidence>
<sequence length="128" mass="13798">MRIVTGGCDGSLSVVDSRTRACVAELPAHDDEVICLRLESPRGRALASGCRNGDIKIWDARTLRVLDLIPKAHSPTRQWLTGTGFGGLVGTHGVRDLYLTDRSLTTCGGDGLVKVWGPGWGDFDHQVL</sequence>
<dbReference type="PANTHER" id="PTHR22847:SF637">
    <property type="entry name" value="WD REPEAT DOMAIN 5B"/>
    <property type="match status" value="1"/>
</dbReference>
<dbReference type="PROSITE" id="PS00678">
    <property type="entry name" value="WD_REPEATS_1"/>
    <property type="match status" value="1"/>
</dbReference>
<dbReference type="SMART" id="SM00320">
    <property type="entry name" value="WD40"/>
    <property type="match status" value="2"/>
</dbReference>
<evidence type="ECO:0000256" key="2">
    <source>
        <dbReference type="ARBA" id="ARBA00022737"/>
    </source>
</evidence>
<dbReference type="GO" id="GO:1990234">
    <property type="term" value="C:transferase complex"/>
    <property type="evidence" value="ECO:0007669"/>
    <property type="project" value="UniProtKB-ARBA"/>
</dbReference>
<evidence type="ECO:0000313" key="4">
    <source>
        <dbReference type="EMBL" id="CAE0033863.1"/>
    </source>
</evidence>
<accession>A0A7S2ZBH1</accession>
<dbReference type="AlphaFoldDB" id="A0A7S2ZBH1"/>
<reference evidence="4" key="1">
    <citation type="submission" date="2021-01" db="EMBL/GenBank/DDBJ databases">
        <authorList>
            <person name="Corre E."/>
            <person name="Pelletier E."/>
            <person name="Niang G."/>
            <person name="Scheremetjew M."/>
            <person name="Finn R."/>
            <person name="Kale V."/>
            <person name="Holt S."/>
            <person name="Cochrane G."/>
            <person name="Meng A."/>
            <person name="Brown T."/>
            <person name="Cohen L."/>
        </authorList>
    </citation>
    <scope>NUCLEOTIDE SEQUENCE</scope>
    <source>
        <strain evidence="4">CCMP 769</strain>
    </source>
</reference>
<dbReference type="InterPro" id="IPR015943">
    <property type="entry name" value="WD40/YVTN_repeat-like_dom_sf"/>
</dbReference>
<organism evidence="4">
    <name type="scientific">Rhodosorus marinus</name>
    <dbReference type="NCBI Taxonomy" id="101924"/>
    <lineage>
        <taxon>Eukaryota</taxon>
        <taxon>Rhodophyta</taxon>
        <taxon>Stylonematophyceae</taxon>
        <taxon>Stylonematales</taxon>
        <taxon>Stylonemataceae</taxon>
        <taxon>Rhodosorus</taxon>
    </lineage>
</organism>
<feature type="repeat" description="WD" evidence="3">
    <location>
        <begin position="26"/>
        <end position="68"/>
    </location>
</feature>
<evidence type="ECO:0000256" key="1">
    <source>
        <dbReference type="ARBA" id="ARBA00022574"/>
    </source>
</evidence>
<dbReference type="Gene3D" id="2.130.10.10">
    <property type="entry name" value="YVTN repeat-like/Quinoprotein amine dehydrogenase"/>
    <property type="match status" value="1"/>
</dbReference>
<keyword evidence="1 3" id="KW-0853">WD repeat</keyword>